<name>A0AAE6JL92_9SPHI</name>
<gene>
    <name evidence="1" type="ORF">DIU31_031535</name>
    <name evidence="2" type="ORF">J3L21_29490</name>
</gene>
<keyword evidence="4" id="KW-1185">Reference proteome</keyword>
<dbReference type="Proteomes" id="UP000663940">
    <property type="component" value="Chromosome"/>
</dbReference>
<reference evidence="2 4" key="2">
    <citation type="submission" date="2021-03" db="EMBL/GenBank/DDBJ databases">
        <title>Mucilaginibacter strains isolated from gold and copper mining confer multi heavy-metal resistance.</title>
        <authorList>
            <person name="Li Y."/>
        </authorList>
    </citation>
    <scope>NUCLEOTIDE SEQUENCE [LARGE SCALE GENOMIC DNA]</scope>
    <source>
        <strain evidence="2 4">P2-4</strain>
    </source>
</reference>
<evidence type="ECO:0000313" key="4">
    <source>
        <dbReference type="Proteomes" id="UP000663940"/>
    </source>
</evidence>
<evidence type="ECO:0000313" key="3">
    <source>
        <dbReference type="Proteomes" id="UP000250557"/>
    </source>
</evidence>
<dbReference type="EMBL" id="CP071880">
    <property type="protein sequence ID" value="QTE49618.1"/>
    <property type="molecule type" value="Genomic_DNA"/>
</dbReference>
<organism evidence="1 3">
    <name type="scientific">Mucilaginibacter rubeus</name>
    <dbReference type="NCBI Taxonomy" id="2027860"/>
    <lineage>
        <taxon>Bacteria</taxon>
        <taxon>Pseudomonadati</taxon>
        <taxon>Bacteroidota</taxon>
        <taxon>Sphingobacteriia</taxon>
        <taxon>Sphingobacteriales</taxon>
        <taxon>Sphingobacteriaceae</taxon>
        <taxon>Mucilaginibacter</taxon>
    </lineage>
</organism>
<dbReference type="AlphaFoldDB" id="A0AAE6JL92"/>
<dbReference type="Proteomes" id="UP000250557">
    <property type="component" value="Chromosome"/>
</dbReference>
<dbReference type="EMBL" id="CP043451">
    <property type="protein sequence ID" value="QEM07814.1"/>
    <property type="molecule type" value="Genomic_DNA"/>
</dbReference>
<proteinExistence type="predicted"/>
<evidence type="ECO:0000313" key="2">
    <source>
        <dbReference type="EMBL" id="QTE49618.1"/>
    </source>
</evidence>
<reference evidence="1 3" key="1">
    <citation type="submission" date="2019-08" db="EMBL/GenBank/DDBJ databases">
        <title>Comparative genome analysis confer to the adaptation heavy metal polluted environment.</title>
        <authorList>
            <person name="Li Y."/>
        </authorList>
    </citation>
    <scope>NUCLEOTIDE SEQUENCE [LARGE SCALE GENOMIC DNA]</scope>
    <source>
        <strain evidence="1 3">P2</strain>
    </source>
</reference>
<accession>A0AAE6JL92</accession>
<evidence type="ECO:0000313" key="1">
    <source>
        <dbReference type="EMBL" id="QEM07814.1"/>
    </source>
</evidence>
<sequence>MVNKISDKTALPDFSSLTGIMKRFHEVPYDQLQRELNEYFEKNLAATSPELSNLQQANLVKFRDQIMKLMNDLFAQADLVQECKSIIDKQ</sequence>
<dbReference type="RefSeq" id="WP_112653938.1">
    <property type="nucleotide sequence ID" value="NZ_CP043451.1"/>
</dbReference>
<protein>
    <submittedName>
        <fullName evidence="1">Uncharacterized protein</fullName>
    </submittedName>
</protein>